<dbReference type="Gene3D" id="1.25.40.10">
    <property type="entry name" value="Tetratricopeptide repeat domain"/>
    <property type="match status" value="1"/>
</dbReference>
<dbReference type="PROSITE" id="PS51257">
    <property type="entry name" value="PROKAR_LIPOPROTEIN"/>
    <property type="match status" value="1"/>
</dbReference>
<protein>
    <recommendedName>
        <fullName evidence="4">Tetratricopeptide repeat-containing protein</fullName>
    </recommendedName>
</protein>
<dbReference type="OrthoDB" id="9769023at2"/>
<feature type="transmembrane region" description="Helical" evidence="1">
    <location>
        <begin position="6"/>
        <end position="29"/>
    </location>
</feature>
<evidence type="ECO:0008006" key="4">
    <source>
        <dbReference type="Google" id="ProtNLM"/>
    </source>
</evidence>
<name>A0A163YNF5_9FLAO</name>
<dbReference type="EMBL" id="LQNU01000058">
    <property type="protein sequence ID" value="KZE79920.1"/>
    <property type="molecule type" value="Genomic_DNA"/>
</dbReference>
<dbReference type="Proteomes" id="UP000076630">
    <property type="component" value="Unassembled WGS sequence"/>
</dbReference>
<keyword evidence="1" id="KW-0812">Transmembrane</keyword>
<keyword evidence="3" id="KW-1185">Reference proteome</keyword>
<keyword evidence="1" id="KW-1133">Transmembrane helix</keyword>
<dbReference type="InterPro" id="IPR011990">
    <property type="entry name" value="TPR-like_helical_dom_sf"/>
</dbReference>
<accession>A0A163YNF5</accession>
<dbReference type="AlphaFoldDB" id="A0A163YNF5"/>
<proteinExistence type="predicted"/>
<organism evidence="2 3">
    <name type="scientific">Myroides marinus</name>
    <dbReference type="NCBI Taxonomy" id="703342"/>
    <lineage>
        <taxon>Bacteria</taxon>
        <taxon>Pseudomonadati</taxon>
        <taxon>Bacteroidota</taxon>
        <taxon>Flavobacteriia</taxon>
        <taxon>Flavobacteriales</taxon>
        <taxon>Flavobacteriaceae</taxon>
        <taxon>Myroides</taxon>
    </lineage>
</organism>
<dbReference type="SUPFAM" id="SSF48452">
    <property type="entry name" value="TPR-like"/>
    <property type="match status" value="1"/>
</dbReference>
<evidence type="ECO:0000313" key="2">
    <source>
        <dbReference type="EMBL" id="KZE79920.1"/>
    </source>
</evidence>
<comment type="caution">
    <text evidence="2">The sequence shown here is derived from an EMBL/GenBank/DDBJ whole genome shotgun (WGS) entry which is preliminary data.</text>
</comment>
<evidence type="ECO:0000313" key="3">
    <source>
        <dbReference type="Proteomes" id="UP000076630"/>
    </source>
</evidence>
<keyword evidence="1" id="KW-0472">Membrane</keyword>
<sequence length="478" mass="53984">MVLSRTIYSVIKTSLLMAVMFFVFGCATYHDRITDYYQKLGASEFDLADKALDKNSLLQKPRNLLLFYMEKGRVAHLKGEYEVSNRYFNQADLLVEDGLNTTGDLAVGLFLNSMSQNYKGEEFEIFMLHYYKALNYMYLGQANEAIVEARRISLQNYAQGDKYKEKATRYSKDAFSLNLQGLIYEYNNNYNDAFIAYRNAVETYQSSKDGMYYGVAMPTHLKYDVMRMAARNGFNGDLAKYERDFNLKLKNLPESPGGEVVIFWENGRAPIKEQENLFFTLAKGESGSLVFTNALGFVIPLDFGIAGKTNLNDIHSVNIAYPKYIVQPLPYNSATVVTNESTKNSFEKAEDIDALAVLTLKERAGKELGQILTRVAVKKAAEYAVKAAAKSNGSNGNPDALLEGIGLGVQLFNMFSEKADTRNWQTLPAQVNYTRVPLQLGKNMIKVTMERPNGQRIEHNVEIEGNGKMKFYNFATMN</sequence>
<evidence type="ECO:0000256" key="1">
    <source>
        <dbReference type="SAM" id="Phobius"/>
    </source>
</evidence>
<reference evidence="2 3" key="1">
    <citation type="submission" date="2016-01" db="EMBL/GenBank/DDBJ databases">
        <title>Whole genome sequencing of Myroides marinus L41.</title>
        <authorList>
            <person name="Hong K.W."/>
        </authorList>
    </citation>
    <scope>NUCLEOTIDE SEQUENCE [LARGE SCALE GENOMIC DNA]</scope>
    <source>
        <strain evidence="2 3">L41</strain>
    </source>
</reference>
<gene>
    <name evidence="2" type="ORF">AV926_10705</name>
</gene>
<dbReference type="RefSeq" id="WP_038984852.1">
    <property type="nucleotide sequence ID" value="NZ_JWJO01000008.1"/>
</dbReference>